<dbReference type="AlphaFoldDB" id="A0A0C3Q4T7"/>
<dbReference type="EMBL" id="KN823293">
    <property type="protein sequence ID" value="KIO18356.1"/>
    <property type="molecule type" value="Genomic_DNA"/>
</dbReference>
<gene>
    <name evidence="1" type="ORF">M407DRAFT_31985</name>
</gene>
<dbReference type="Proteomes" id="UP000054248">
    <property type="component" value="Unassembled WGS sequence"/>
</dbReference>
<protein>
    <submittedName>
        <fullName evidence="1">Uncharacterized protein</fullName>
    </submittedName>
</protein>
<organism evidence="1 2">
    <name type="scientific">Tulasnella calospora MUT 4182</name>
    <dbReference type="NCBI Taxonomy" id="1051891"/>
    <lineage>
        <taxon>Eukaryota</taxon>
        <taxon>Fungi</taxon>
        <taxon>Dikarya</taxon>
        <taxon>Basidiomycota</taxon>
        <taxon>Agaricomycotina</taxon>
        <taxon>Agaricomycetes</taxon>
        <taxon>Cantharellales</taxon>
        <taxon>Tulasnellaceae</taxon>
        <taxon>Tulasnella</taxon>
    </lineage>
</organism>
<evidence type="ECO:0000313" key="2">
    <source>
        <dbReference type="Proteomes" id="UP000054248"/>
    </source>
</evidence>
<name>A0A0C3Q4T7_9AGAM</name>
<reference evidence="1 2" key="1">
    <citation type="submission" date="2014-04" db="EMBL/GenBank/DDBJ databases">
        <authorList>
            <consortium name="DOE Joint Genome Institute"/>
            <person name="Kuo A."/>
            <person name="Girlanda M."/>
            <person name="Perotto S."/>
            <person name="Kohler A."/>
            <person name="Nagy L.G."/>
            <person name="Floudas D."/>
            <person name="Copeland A."/>
            <person name="Barry K.W."/>
            <person name="Cichocki N."/>
            <person name="Veneault-Fourrey C."/>
            <person name="LaButti K."/>
            <person name="Lindquist E.A."/>
            <person name="Lipzen A."/>
            <person name="Lundell T."/>
            <person name="Morin E."/>
            <person name="Murat C."/>
            <person name="Sun H."/>
            <person name="Tunlid A."/>
            <person name="Henrissat B."/>
            <person name="Grigoriev I.V."/>
            <person name="Hibbett D.S."/>
            <person name="Martin F."/>
            <person name="Nordberg H.P."/>
            <person name="Cantor M.N."/>
            <person name="Hua S.X."/>
        </authorList>
    </citation>
    <scope>NUCLEOTIDE SEQUENCE [LARGE SCALE GENOMIC DNA]</scope>
    <source>
        <strain evidence="1 2">MUT 4182</strain>
    </source>
</reference>
<keyword evidence="2" id="KW-1185">Reference proteome</keyword>
<sequence length="218" mass="24556">MLLRLKVAKRISKAEAKLRTMVGTGTTGPKLRIQFSGPPQPYPTLDLWCFAWLLSLWRGKPSVSVVTHENGIPNIELMMNLADIVQWQLYTHKQGKQLRNFPVDSPPLIPTHLHLSRAPGFSKTTSVRSPTTPHRMTKSFSTAPLRGLPFKMLAEAEPFPSEVTWTEDFGIRILFFDPTLKAFIDAAPVLEDCPDALDEMIGKLFYEQPRLPPACYAL</sequence>
<dbReference type="HOGENOM" id="CLU_1267727_0_0_1"/>
<evidence type="ECO:0000313" key="1">
    <source>
        <dbReference type="EMBL" id="KIO18356.1"/>
    </source>
</evidence>
<proteinExistence type="predicted"/>
<reference evidence="2" key="2">
    <citation type="submission" date="2015-01" db="EMBL/GenBank/DDBJ databases">
        <title>Evolutionary Origins and Diversification of the Mycorrhizal Mutualists.</title>
        <authorList>
            <consortium name="DOE Joint Genome Institute"/>
            <consortium name="Mycorrhizal Genomics Consortium"/>
            <person name="Kohler A."/>
            <person name="Kuo A."/>
            <person name="Nagy L.G."/>
            <person name="Floudas D."/>
            <person name="Copeland A."/>
            <person name="Barry K.W."/>
            <person name="Cichocki N."/>
            <person name="Veneault-Fourrey C."/>
            <person name="LaButti K."/>
            <person name="Lindquist E.A."/>
            <person name="Lipzen A."/>
            <person name="Lundell T."/>
            <person name="Morin E."/>
            <person name="Murat C."/>
            <person name="Riley R."/>
            <person name="Ohm R."/>
            <person name="Sun H."/>
            <person name="Tunlid A."/>
            <person name="Henrissat B."/>
            <person name="Grigoriev I.V."/>
            <person name="Hibbett D.S."/>
            <person name="Martin F."/>
        </authorList>
    </citation>
    <scope>NUCLEOTIDE SEQUENCE [LARGE SCALE GENOMIC DNA]</scope>
    <source>
        <strain evidence="2">MUT 4182</strain>
    </source>
</reference>
<accession>A0A0C3Q4T7</accession>